<evidence type="ECO:0000259" key="1">
    <source>
        <dbReference type="Pfam" id="PF16363"/>
    </source>
</evidence>
<gene>
    <name evidence="2" type="ordered locus">Caur_1970</name>
</gene>
<dbReference type="InParanoid" id="A9WE26"/>
<dbReference type="EnsemblBacteria" id="ABY35185">
    <property type="protein sequence ID" value="ABY35185"/>
    <property type="gene ID" value="Caur_1970"/>
</dbReference>
<dbReference type="STRING" id="324602.Caur_1970"/>
<dbReference type="HOGENOM" id="CLU_007383_1_7_0"/>
<dbReference type="Pfam" id="PF16363">
    <property type="entry name" value="GDP_Man_Dehyd"/>
    <property type="match status" value="1"/>
</dbReference>
<dbReference type="SUPFAM" id="SSF51735">
    <property type="entry name" value="NAD(P)-binding Rossmann-fold domains"/>
    <property type="match status" value="1"/>
</dbReference>
<dbReference type="InterPro" id="IPR016040">
    <property type="entry name" value="NAD(P)-bd_dom"/>
</dbReference>
<keyword evidence="3" id="KW-1185">Reference proteome</keyword>
<dbReference type="AlphaFoldDB" id="A9WE26"/>
<dbReference type="CDD" id="cd05260">
    <property type="entry name" value="GDP_MD_SDR_e"/>
    <property type="match status" value="1"/>
</dbReference>
<sequence length="325" mass="36060">MRVFITGITGPVGSFLADYLLTIPGVDIHAFKRWRSDPRPIEHLIGRITIHEGDIEDAFAIDRAIATARPDRIFHLAAQSYPSASWDAPILTMRANVEGTINLLEAARRHVPKARIHIAGTSAEYGPVRPDEVPISEDHPLRPASPYGVSKVAAELSGLQYHASYGLHVVVTRSFNHVGPRQGDRCSIQTFCRQMALIEAGQQEPVMYVGNLSPKRDFTHTRDVARALWLLLEHGTPGEVYNLCSGQAVRIGDIVDMVIAMGRVPVTVQVDPARLRPVDEPILQGDNRKLRAATGWQPEIGIEQIVAEVLDYWRQQIGSNQRTQI</sequence>
<feature type="domain" description="NAD(P)-binding" evidence="1">
    <location>
        <begin position="4"/>
        <end position="308"/>
    </location>
</feature>
<dbReference type="PANTHER" id="PTHR43000">
    <property type="entry name" value="DTDP-D-GLUCOSE 4,6-DEHYDRATASE-RELATED"/>
    <property type="match status" value="1"/>
</dbReference>
<dbReference type="PATRIC" id="fig|324602.8.peg.2239"/>
<reference evidence="3" key="1">
    <citation type="journal article" date="2011" name="BMC Genomics">
        <title>Complete genome sequence of the filamentous anoxygenic phototrophic bacterium Chloroflexus aurantiacus.</title>
        <authorList>
            <person name="Tang K.H."/>
            <person name="Barry K."/>
            <person name="Chertkov O."/>
            <person name="Dalin E."/>
            <person name="Han C.S."/>
            <person name="Hauser L.J."/>
            <person name="Honchak B.M."/>
            <person name="Karbach L.E."/>
            <person name="Land M.L."/>
            <person name="Lapidus A."/>
            <person name="Larimer F.W."/>
            <person name="Mikhailova N."/>
            <person name="Pitluck S."/>
            <person name="Pierson B.K."/>
            <person name="Blankenship R.E."/>
        </authorList>
    </citation>
    <scope>NUCLEOTIDE SEQUENCE [LARGE SCALE GENOMIC DNA]</scope>
    <source>
        <strain evidence="3">ATCC 29366 / DSM 635 / J-10-fl</strain>
    </source>
</reference>
<name>A9WE26_CHLAA</name>
<dbReference type="Gene3D" id="3.40.50.720">
    <property type="entry name" value="NAD(P)-binding Rossmann-like Domain"/>
    <property type="match status" value="1"/>
</dbReference>
<dbReference type="KEGG" id="cau:Caur_1970"/>
<proteinExistence type="predicted"/>
<dbReference type="Proteomes" id="UP000002008">
    <property type="component" value="Chromosome"/>
</dbReference>
<organism evidence="2 3">
    <name type="scientific">Chloroflexus aurantiacus (strain ATCC 29366 / DSM 635 / J-10-fl)</name>
    <dbReference type="NCBI Taxonomy" id="324602"/>
    <lineage>
        <taxon>Bacteria</taxon>
        <taxon>Bacillati</taxon>
        <taxon>Chloroflexota</taxon>
        <taxon>Chloroflexia</taxon>
        <taxon>Chloroflexales</taxon>
        <taxon>Chloroflexineae</taxon>
        <taxon>Chloroflexaceae</taxon>
        <taxon>Chloroflexus</taxon>
    </lineage>
</organism>
<evidence type="ECO:0000313" key="2">
    <source>
        <dbReference type="EMBL" id="ABY35185.1"/>
    </source>
</evidence>
<dbReference type="eggNOG" id="COG1089">
    <property type="taxonomic scope" value="Bacteria"/>
</dbReference>
<dbReference type="RefSeq" id="WP_012257839.1">
    <property type="nucleotide sequence ID" value="NC_010175.1"/>
</dbReference>
<evidence type="ECO:0000313" key="3">
    <source>
        <dbReference type="Proteomes" id="UP000002008"/>
    </source>
</evidence>
<accession>A9WE26</accession>
<protein>
    <submittedName>
        <fullName evidence="2">NAD-dependent epimerase/dehydratase</fullName>
    </submittedName>
</protein>
<dbReference type="Gene3D" id="3.90.25.10">
    <property type="entry name" value="UDP-galactose 4-epimerase, domain 1"/>
    <property type="match status" value="1"/>
</dbReference>
<dbReference type="InterPro" id="IPR036291">
    <property type="entry name" value="NAD(P)-bd_dom_sf"/>
</dbReference>
<dbReference type="EMBL" id="CP000909">
    <property type="protein sequence ID" value="ABY35185.1"/>
    <property type="molecule type" value="Genomic_DNA"/>
</dbReference>